<dbReference type="Proteomes" id="UP000270296">
    <property type="component" value="Unassembled WGS sequence"/>
</dbReference>
<gene>
    <name evidence="10" type="ORF">SBAD_LOCUS11567</name>
</gene>
<accession>A0A3P8HCI7</accession>
<dbReference type="Gene3D" id="1.25.40.20">
    <property type="entry name" value="Ankyrin repeat-containing domain"/>
    <property type="match status" value="2"/>
</dbReference>
<name>A0A3P8HCI7_9BILA</name>
<feature type="repeat" description="ANK" evidence="8">
    <location>
        <begin position="154"/>
        <end position="190"/>
    </location>
</feature>
<comment type="subcellular location">
    <subcellularLocation>
        <location evidence="1">Nucleus</location>
    </subcellularLocation>
</comment>
<evidence type="ECO:0000259" key="9">
    <source>
        <dbReference type="Pfam" id="PF08767"/>
    </source>
</evidence>
<dbReference type="AlphaFoldDB" id="A0A3P8HCI7"/>
<dbReference type="Gene3D" id="6.10.250.450">
    <property type="match status" value="1"/>
</dbReference>
<keyword evidence="3" id="KW-0813">Transport</keyword>
<dbReference type="InterPro" id="IPR011989">
    <property type="entry name" value="ARM-like"/>
</dbReference>
<evidence type="ECO:0000256" key="4">
    <source>
        <dbReference type="ARBA" id="ARBA00022737"/>
    </source>
</evidence>
<keyword evidence="4" id="KW-0677">Repeat</keyword>
<evidence type="ECO:0000256" key="7">
    <source>
        <dbReference type="ARBA" id="ARBA00023242"/>
    </source>
</evidence>
<evidence type="ECO:0000313" key="11">
    <source>
        <dbReference type="Proteomes" id="UP000270296"/>
    </source>
</evidence>
<evidence type="ECO:0000256" key="5">
    <source>
        <dbReference type="ARBA" id="ARBA00022927"/>
    </source>
</evidence>
<dbReference type="Gene3D" id="1.25.10.10">
    <property type="entry name" value="Leucine-rich Repeat Variant"/>
    <property type="match status" value="1"/>
</dbReference>
<evidence type="ECO:0000256" key="1">
    <source>
        <dbReference type="ARBA" id="ARBA00004123"/>
    </source>
</evidence>
<keyword evidence="11" id="KW-1185">Reference proteome</keyword>
<dbReference type="SUPFAM" id="SSF48371">
    <property type="entry name" value="ARM repeat"/>
    <property type="match status" value="1"/>
</dbReference>
<feature type="domain" description="Exportin-1 C-terminal" evidence="9">
    <location>
        <begin position="6"/>
        <end position="41"/>
    </location>
</feature>
<organism evidence="10 11">
    <name type="scientific">Soboliphyme baturini</name>
    <dbReference type="NCBI Taxonomy" id="241478"/>
    <lineage>
        <taxon>Eukaryota</taxon>
        <taxon>Metazoa</taxon>
        <taxon>Ecdysozoa</taxon>
        <taxon>Nematoda</taxon>
        <taxon>Enoplea</taxon>
        <taxon>Dorylaimia</taxon>
        <taxon>Dioctophymatida</taxon>
        <taxon>Dioctophymatoidea</taxon>
        <taxon>Soboliphymatidae</taxon>
        <taxon>Soboliphyme</taxon>
    </lineage>
</organism>
<evidence type="ECO:0000256" key="2">
    <source>
        <dbReference type="ARBA" id="ARBA00009466"/>
    </source>
</evidence>
<keyword evidence="7" id="KW-0539">Nucleus</keyword>
<dbReference type="GO" id="GO:0005049">
    <property type="term" value="F:nuclear export signal receptor activity"/>
    <property type="evidence" value="ECO:0007669"/>
    <property type="project" value="InterPro"/>
</dbReference>
<dbReference type="InterPro" id="IPR002110">
    <property type="entry name" value="Ankyrin_rpt"/>
</dbReference>
<sequence>MICKLLSDQIRVIVKGFYSFDTDVSKFKDHLRDFLVQIKEHCNADTSDLYLEEREKQIQEAQQEKQRVIATVPGILNPHEIPEEMQDAAHTVLTMAIVCGDDDVVRLLIDKGADVNNIDNEKRSLVHWATVCGRTNVLEQLMVKGALASTADVYGVFPIHYATQINDGDIAVQVLTVLLRSGVDPNVVDADGRTPLHWAALSGKAVKAVSSDFTVNDVRMTVSWMISRTFMKELGWDFWMPVIH</sequence>
<dbReference type="InterPro" id="IPR036770">
    <property type="entry name" value="Ankyrin_rpt-contain_sf"/>
</dbReference>
<dbReference type="Pfam" id="PF08767">
    <property type="entry name" value="CRM1_C"/>
    <property type="match status" value="1"/>
</dbReference>
<dbReference type="GO" id="GO:0015031">
    <property type="term" value="P:protein transport"/>
    <property type="evidence" value="ECO:0007669"/>
    <property type="project" value="UniProtKB-KW"/>
</dbReference>
<evidence type="ECO:0000256" key="8">
    <source>
        <dbReference type="PROSITE-ProRule" id="PRU00023"/>
    </source>
</evidence>
<dbReference type="GO" id="GO:0005634">
    <property type="term" value="C:nucleus"/>
    <property type="evidence" value="ECO:0007669"/>
    <property type="project" value="UniProtKB-SubCell"/>
</dbReference>
<keyword evidence="6 8" id="KW-0040">ANK repeat</keyword>
<dbReference type="OrthoDB" id="10258888at2759"/>
<evidence type="ECO:0000256" key="6">
    <source>
        <dbReference type="ARBA" id="ARBA00023043"/>
    </source>
</evidence>
<feature type="repeat" description="ANK" evidence="8">
    <location>
        <begin position="88"/>
        <end position="120"/>
    </location>
</feature>
<dbReference type="Pfam" id="PF12796">
    <property type="entry name" value="Ank_2"/>
    <property type="match status" value="1"/>
</dbReference>
<comment type="similarity">
    <text evidence="2">Belongs to the exportin family.</text>
</comment>
<dbReference type="InterPro" id="IPR014877">
    <property type="entry name" value="XPO1_C_dom"/>
</dbReference>
<dbReference type="PANTHER" id="PTHR24198">
    <property type="entry name" value="ANKYRIN REPEAT AND PROTEIN KINASE DOMAIN-CONTAINING PROTEIN"/>
    <property type="match status" value="1"/>
</dbReference>
<dbReference type="Pfam" id="PF13637">
    <property type="entry name" value="Ank_4"/>
    <property type="match status" value="1"/>
</dbReference>
<proteinExistence type="inferred from homology"/>
<dbReference type="PROSITE" id="PS50297">
    <property type="entry name" value="ANK_REP_REGION"/>
    <property type="match status" value="2"/>
</dbReference>
<dbReference type="SUPFAM" id="SSF48403">
    <property type="entry name" value="Ankyrin repeat"/>
    <property type="match status" value="1"/>
</dbReference>
<evidence type="ECO:0000256" key="3">
    <source>
        <dbReference type="ARBA" id="ARBA00022448"/>
    </source>
</evidence>
<protein>
    <recommendedName>
        <fullName evidence="9">Exportin-1 C-terminal domain-containing protein</fullName>
    </recommendedName>
</protein>
<dbReference type="InterPro" id="IPR016024">
    <property type="entry name" value="ARM-type_fold"/>
</dbReference>
<dbReference type="PANTHER" id="PTHR24198:SF165">
    <property type="entry name" value="ANKYRIN REPEAT-CONTAINING PROTEIN-RELATED"/>
    <property type="match status" value="1"/>
</dbReference>
<reference evidence="10 11" key="1">
    <citation type="submission" date="2018-11" db="EMBL/GenBank/DDBJ databases">
        <authorList>
            <consortium name="Pathogen Informatics"/>
        </authorList>
    </citation>
    <scope>NUCLEOTIDE SEQUENCE [LARGE SCALE GENOMIC DNA]</scope>
</reference>
<evidence type="ECO:0000313" key="10">
    <source>
        <dbReference type="EMBL" id="VDP41136.1"/>
    </source>
</evidence>
<dbReference type="SMART" id="SM00248">
    <property type="entry name" value="ANK"/>
    <property type="match status" value="4"/>
</dbReference>
<dbReference type="PROSITE" id="PS50088">
    <property type="entry name" value="ANK_REPEAT"/>
    <property type="match status" value="2"/>
</dbReference>
<dbReference type="EMBL" id="UZAM01015926">
    <property type="protein sequence ID" value="VDP41136.1"/>
    <property type="molecule type" value="Genomic_DNA"/>
</dbReference>
<keyword evidence="5" id="KW-0653">Protein transport</keyword>